<keyword evidence="3 5" id="KW-0378">Hydrolase</keyword>
<dbReference type="Gene3D" id="3.30.750.44">
    <property type="match status" value="1"/>
</dbReference>
<dbReference type="PANTHER" id="PTHR32060:SF30">
    <property type="entry name" value="CARBOXY-TERMINAL PROCESSING PROTEASE CTPA"/>
    <property type="match status" value="1"/>
</dbReference>
<feature type="chain" id="PRO_5046031025" evidence="7">
    <location>
        <begin position="21"/>
        <end position="511"/>
    </location>
</feature>
<keyword evidence="2 5" id="KW-0645">Protease</keyword>
<dbReference type="CDD" id="cd07560">
    <property type="entry name" value="Peptidase_S41_CPP"/>
    <property type="match status" value="1"/>
</dbReference>
<keyword evidence="7" id="KW-0732">Signal</keyword>
<dbReference type="SUPFAM" id="SSF52096">
    <property type="entry name" value="ClpP/crotonase"/>
    <property type="match status" value="1"/>
</dbReference>
<dbReference type="SMART" id="SM00245">
    <property type="entry name" value="TSPc"/>
    <property type="match status" value="1"/>
</dbReference>
<dbReference type="SUPFAM" id="SSF50156">
    <property type="entry name" value="PDZ domain-like"/>
    <property type="match status" value="1"/>
</dbReference>
<dbReference type="Proteomes" id="UP000715095">
    <property type="component" value="Unassembled WGS sequence"/>
</dbReference>
<dbReference type="RefSeq" id="WP_205101407.1">
    <property type="nucleotide sequence ID" value="NZ_JACJJC010000001.1"/>
</dbReference>
<evidence type="ECO:0000256" key="1">
    <source>
        <dbReference type="ARBA" id="ARBA00009179"/>
    </source>
</evidence>
<dbReference type="NCBIfam" id="TIGR00225">
    <property type="entry name" value="prc"/>
    <property type="match status" value="1"/>
</dbReference>
<dbReference type="InterPro" id="IPR041489">
    <property type="entry name" value="PDZ_6"/>
</dbReference>
<feature type="region of interest" description="Disordered" evidence="6">
    <location>
        <begin position="406"/>
        <end position="429"/>
    </location>
</feature>
<proteinExistence type="inferred from homology"/>
<dbReference type="Gene3D" id="3.90.226.10">
    <property type="entry name" value="2-enoyl-CoA Hydratase, Chain A, domain 1"/>
    <property type="match status" value="1"/>
</dbReference>
<dbReference type="InterPro" id="IPR029045">
    <property type="entry name" value="ClpP/crotonase-like_dom_sf"/>
</dbReference>
<keyword evidence="10" id="KW-1185">Reference proteome</keyword>
<dbReference type="PANTHER" id="PTHR32060">
    <property type="entry name" value="TAIL-SPECIFIC PROTEASE"/>
    <property type="match status" value="1"/>
</dbReference>
<dbReference type="InterPro" id="IPR036034">
    <property type="entry name" value="PDZ_sf"/>
</dbReference>
<keyword evidence="4 5" id="KW-0720">Serine protease</keyword>
<feature type="compositionally biased region" description="Basic and acidic residues" evidence="6">
    <location>
        <begin position="406"/>
        <end position="422"/>
    </location>
</feature>
<accession>A0ABS2DPF3</accession>
<evidence type="ECO:0000256" key="5">
    <source>
        <dbReference type="RuleBase" id="RU004404"/>
    </source>
</evidence>
<dbReference type="InterPro" id="IPR055210">
    <property type="entry name" value="CtpA/B_N"/>
</dbReference>
<gene>
    <name evidence="9" type="ORF">H6A60_00620</name>
</gene>
<feature type="signal peptide" evidence="7">
    <location>
        <begin position="1"/>
        <end position="20"/>
    </location>
</feature>
<reference evidence="9 10" key="1">
    <citation type="journal article" date="2021" name="Sci. Rep.">
        <title>The distribution of antibiotic resistance genes in chicken gut microbiota commensals.</title>
        <authorList>
            <person name="Juricova H."/>
            <person name="Matiasovicova J."/>
            <person name="Kubasova T."/>
            <person name="Cejkova D."/>
            <person name="Rychlik I."/>
        </authorList>
    </citation>
    <scope>NUCLEOTIDE SEQUENCE [LARGE SCALE GENOMIC DNA]</scope>
    <source>
        <strain evidence="9 10">An829</strain>
    </source>
</reference>
<dbReference type="InterPro" id="IPR001478">
    <property type="entry name" value="PDZ"/>
</dbReference>
<evidence type="ECO:0000256" key="4">
    <source>
        <dbReference type="ARBA" id="ARBA00022825"/>
    </source>
</evidence>
<dbReference type="Pfam" id="PF03572">
    <property type="entry name" value="Peptidase_S41"/>
    <property type="match status" value="1"/>
</dbReference>
<dbReference type="PROSITE" id="PS50106">
    <property type="entry name" value="PDZ"/>
    <property type="match status" value="1"/>
</dbReference>
<evidence type="ECO:0000256" key="3">
    <source>
        <dbReference type="ARBA" id="ARBA00022801"/>
    </source>
</evidence>
<evidence type="ECO:0000313" key="9">
    <source>
        <dbReference type="EMBL" id="MBM6703017.1"/>
    </source>
</evidence>
<dbReference type="Pfam" id="PF22694">
    <property type="entry name" value="CtpB_N-like"/>
    <property type="match status" value="1"/>
</dbReference>
<evidence type="ECO:0000256" key="2">
    <source>
        <dbReference type="ARBA" id="ARBA00022670"/>
    </source>
</evidence>
<feature type="region of interest" description="Disordered" evidence="6">
    <location>
        <begin position="478"/>
        <end position="511"/>
    </location>
</feature>
<protein>
    <submittedName>
        <fullName evidence="9">S41 family peptidase</fullName>
    </submittedName>
</protein>
<evidence type="ECO:0000259" key="8">
    <source>
        <dbReference type="PROSITE" id="PS50106"/>
    </source>
</evidence>
<name>A0ABS2DPF3_9BURK</name>
<dbReference type="CDD" id="cd06782">
    <property type="entry name" value="cpPDZ_CPP-like"/>
    <property type="match status" value="1"/>
</dbReference>
<dbReference type="InterPro" id="IPR004447">
    <property type="entry name" value="Peptidase_S41A"/>
</dbReference>
<evidence type="ECO:0000256" key="7">
    <source>
        <dbReference type="SAM" id="SignalP"/>
    </source>
</evidence>
<dbReference type="InterPro" id="IPR005151">
    <property type="entry name" value="Tail-specific_protease"/>
</dbReference>
<dbReference type="SMART" id="SM00228">
    <property type="entry name" value="PDZ"/>
    <property type="match status" value="1"/>
</dbReference>
<evidence type="ECO:0000256" key="6">
    <source>
        <dbReference type="SAM" id="MobiDB-lite"/>
    </source>
</evidence>
<comment type="caution">
    <text evidence="9">The sequence shown here is derived from an EMBL/GenBank/DDBJ whole genome shotgun (WGS) entry which is preliminary data.</text>
</comment>
<dbReference type="EMBL" id="JACJJC010000001">
    <property type="protein sequence ID" value="MBM6703017.1"/>
    <property type="molecule type" value="Genomic_DNA"/>
</dbReference>
<feature type="domain" description="PDZ" evidence="8">
    <location>
        <begin position="88"/>
        <end position="156"/>
    </location>
</feature>
<dbReference type="Pfam" id="PF17820">
    <property type="entry name" value="PDZ_6"/>
    <property type="match status" value="1"/>
</dbReference>
<sequence length="511" mass="55447">MKSFRALSLVGAGVCLGAFASIGLQAYAAKQAAEELPLQEIRQFTSVFNAVKDYYVDPITDKELLQSAVEGMVSGLDPHSNFLDQKGFEDMNESTHGAFGGLGLEVTKDPAGVRVISPIDDTPAARAGVRAGDIITKIDGEAAADLTLEDAVKLMRGEPKTKVKLEVARKGVMKPLHFELERAMIKTQSVKMQKLIDGIGYIRITQFQERTAEDLAKHLNDLEKAGNLKGLVLDLRNDPGGLLQAAIGVSAAFLPKNADIVSTKGRAPQSDYVFKAIESDYRAGNAVRALEELTAKAKTVPIVVLINSSSASASEIVAGALQDHKRATLMGDRSFGKGSVQTILPMTFGEKTVGIKLTTARYFTPSGRSIQARGIEPDIYVDDTPKGNYPSFQIREADLAHHLVNEDDKKKADGKKAAKDDLPYDDNDAAEAPDYQYMFGDEKDWQLQQAVNHLQGKPVVESKYRGKPISVVKKLKAEEKAQKKADEAKAKSKAQSEDKSADAVQKDAEKK</sequence>
<organism evidence="9 10">
    <name type="scientific">Sutterella massiliensis</name>
    <dbReference type="NCBI Taxonomy" id="1816689"/>
    <lineage>
        <taxon>Bacteria</taxon>
        <taxon>Pseudomonadati</taxon>
        <taxon>Pseudomonadota</taxon>
        <taxon>Betaproteobacteria</taxon>
        <taxon>Burkholderiales</taxon>
        <taxon>Sutterellaceae</taxon>
        <taxon>Sutterella</taxon>
    </lineage>
</organism>
<evidence type="ECO:0000313" key="10">
    <source>
        <dbReference type="Proteomes" id="UP000715095"/>
    </source>
</evidence>
<comment type="similarity">
    <text evidence="1 5">Belongs to the peptidase S41A family.</text>
</comment>
<dbReference type="Gene3D" id="2.30.42.10">
    <property type="match status" value="1"/>
</dbReference>